<dbReference type="OrthoDB" id="9810148at2"/>
<organism evidence="1 2">
    <name type="scientific">Vagococcus zengguangii</name>
    <dbReference type="NCBI Taxonomy" id="2571750"/>
    <lineage>
        <taxon>Bacteria</taxon>
        <taxon>Bacillati</taxon>
        <taxon>Bacillota</taxon>
        <taxon>Bacilli</taxon>
        <taxon>Lactobacillales</taxon>
        <taxon>Enterococcaceae</taxon>
        <taxon>Vagococcus</taxon>
    </lineage>
</organism>
<dbReference type="NCBIfam" id="TIGR00678">
    <property type="entry name" value="holB"/>
    <property type="match status" value="1"/>
</dbReference>
<sequence length="312" mass="35999">MIDIQTKQPNIYRFFKKVLEKEQLVHAYLFEGGTGTGKLETAIWLAQCYFCEEATLACGHCSDCLRIEEGNHPDVHLVEPDGQSIKIDQIAQIKSYFGKSGLERSKQFLMISQAEKMTIQAANSLLKFIEEPSGSLEIVFITENKERVISTIQSRCQVIFFEPLPKAVFRQSLIEEGVSESKVDILGNMTTDKKTVLALSDDEWFNELQEMVEKWLHYLIKRDAYSFVYVQQYLVRHCKDKQQQAQCYQLLVAYLTLLIEGQKTSLFKELSRWSKAELANLTAEVLQAEQHWQANVSFQVTLEQMVLHVLRK</sequence>
<dbReference type="Gene3D" id="3.40.50.300">
    <property type="entry name" value="P-loop containing nucleotide triphosphate hydrolases"/>
    <property type="match status" value="1"/>
</dbReference>
<dbReference type="KEGG" id="vao:FA707_02355"/>
<keyword evidence="1" id="KW-0548">Nucleotidyltransferase</keyword>
<dbReference type="SUPFAM" id="SSF52540">
    <property type="entry name" value="P-loop containing nucleoside triphosphate hydrolases"/>
    <property type="match status" value="1"/>
</dbReference>
<dbReference type="InterPro" id="IPR050238">
    <property type="entry name" value="DNA_Rep/Repair_Clamp_Loader"/>
</dbReference>
<dbReference type="GO" id="GO:0003887">
    <property type="term" value="F:DNA-directed DNA polymerase activity"/>
    <property type="evidence" value="ECO:0007669"/>
    <property type="project" value="UniProtKB-EC"/>
</dbReference>
<dbReference type="AlphaFoldDB" id="A0A4D7CUI1"/>
<dbReference type="GO" id="GO:0006261">
    <property type="term" value="P:DNA-templated DNA replication"/>
    <property type="evidence" value="ECO:0007669"/>
    <property type="project" value="TreeGrafter"/>
</dbReference>
<keyword evidence="2" id="KW-1185">Reference proteome</keyword>
<accession>A0A4D7CUI1</accession>
<reference evidence="1 2" key="1">
    <citation type="submission" date="2019-04" db="EMBL/GenBank/DDBJ databases">
        <title>Vagococcus sp. nov., isolated from faeces of yaks (Bos grunniens).</title>
        <authorList>
            <person name="Ge Y."/>
        </authorList>
    </citation>
    <scope>NUCLEOTIDE SEQUENCE [LARGE SCALE GENOMIC DNA]</scope>
    <source>
        <strain evidence="1 2">MN-17</strain>
    </source>
</reference>
<dbReference type="InterPro" id="IPR004622">
    <property type="entry name" value="DNA_pol_HolB"/>
</dbReference>
<name>A0A4D7CUI1_9ENTE</name>
<keyword evidence="1" id="KW-0808">Transferase</keyword>
<evidence type="ECO:0000313" key="2">
    <source>
        <dbReference type="Proteomes" id="UP000298615"/>
    </source>
</evidence>
<dbReference type="PANTHER" id="PTHR11669">
    <property type="entry name" value="REPLICATION FACTOR C / DNA POLYMERASE III GAMMA-TAU SUBUNIT"/>
    <property type="match status" value="1"/>
</dbReference>
<dbReference type="GO" id="GO:0008408">
    <property type="term" value="F:3'-5' exonuclease activity"/>
    <property type="evidence" value="ECO:0007669"/>
    <property type="project" value="InterPro"/>
</dbReference>
<evidence type="ECO:0000313" key="1">
    <source>
        <dbReference type="EMBL" id="QCI85876.1"/>
    </source>
</evidence>
<gene>
    <name evidence="1" type="primary">holB</name>
    <name evidence="1" type="ORF">FA707_02355</name>
</gene>
<dbReference type="RefSeq" id="WP_136952719.1">
    <property type="nucleotide sequence ID" value="NZ_CP039712.1"/>
</dbReference>
<dbReference type="InterPro" id="IPR027417">
    <property type="entry name" value="P-loop_NTPase"/>
</dbReference>
<dbReference type="EC" id="2.7.7.7" evidence="1"/>
<dbReference type="FunFam" id="3.40.50.300:FF:001255">
    <property type="entry name" value="DNA polymerase III subunit delta"/>
    <property type="match status" value="1"/>
</dbReference>
<dbReference type="Proteomes" id="UP000298615">
    <property type="component" value="Chromosome"/>
</dbReference>
<dbReference type="PANTHER" id="PTHR11669:SF8">
    <property type="entry name" value="DNA POLYMERASE III SUBUNIT DELTA"/>
    <property type="match status" value="1"/>
</dbReference>
<protein>
    <submittedName>
        <fullName evidence="1">DNA polymerase III subunit delta</fullName>
        <ecNumber evidence="1">2.7.7.7</ecNumber>
    </submittedName>
</protein>
<dbReference type="EMBL" id="CP039712">
    <property type="protein sequence ID" value="QCI85876.1"/>
    <property type="molecule type" value="Genomic_DNA"/>
</dbReference>
<proteinExistence type="predicted"/>
<dbReference type="Pfam" id="PF13177">
    <property type="entry name" value="DNA_pol3_delta2"/>
    <property type="match status" value="1"/>
</dbReference>